<dbReference type="RefSeq" id="WP_130103931.1">
    <property type="nucleotide sequence ID" value="NZ_SDWW01000055.1"/>
</dbReference>
<feature type="region of interest" description="Disordered" evidence="5">
    <location>
        <begin position="520"/>
        <end position="542"/>
    </location>
</feature>
<dbReference type="GO" id="GO:0046952">
    <property type="term" value="P:ketone body catabolic process"/>
    <property type="evidence" value="ECO:0007669"/>
    <property type="project" value="InterPro"/>
</dbReference>
<dbReference type="Pfam" id="PF01144">
    <property type="entry name" value="CoA_trans"/>
    <property type="match status" value="1"/>
</dbReference>
<dbReference type="InterPro" id="IPR037171">
    <property type="entry name" value="NagB/RpiA_transferase-like"/>
</dbReference>
<evidence type="ECO:0000313" key="6">
    <source>
        <dbReference type="EMBL" id="RYV49742.1"/>
    </source>
</evidence>
<evidence type="ECO:0000256" key="1">
    <source>
        <dbReference type="ARBA" id="ARBA00007154"/>
    </source>
</evidence>
<keyword evidence="7" id="KW-1185">Reference proteome</keyword>
<dbReference type="OrthoDB" id="9813111at2"/>
<gene>
    <name evidence="6" type="ORF">EUA98_17210</name>
</gene>
<evidence type="ECO:0000256" key="3">
    <source>
        <dbReference type="PIRNR" id="PIRNR000858"/>
    </source>
</evidence>
<name>A0A4Q5MVU2_9MICO</name>
<feature type="compositionally biased region" description="Acidic residues" evidence="5">
    <location>
        <begin position="523"/>
        <end position="542"/>
    </location>
</feature>
<dbReference type="AlphaFoldDB" id="A0A4Q5MVU2"/>
<dbReference type="PANTHER" id="PTHR43293:SF1">
    <property type="entry name" value="ACETATE COA-TRANSFERASE YDIF"/>
    <property type="match status" value="1"/>
</dbReference>
<protein>
    <submittedName>
        <fullName evidence="6">Acyl CoA:acetate/3-ketoacid CoA transferase</fullName>
    </submittedName>
</protein>
<keyword evidence="2 3" id="KW-0808">Transferase</keyword>
<dbReference type="Proteomes" id="UP000293764">
    <property type="component" value="Unassembled WGS sequence"/>
</dbReference>
<dbReference type="GO" id="GO:0008410">
    <property type="term" value="F:CoA-transferase activity"/>
    <property type="evidence" value="ECO:0007669"/>
    <property type="project" value="InterPro"/>
</dbReference>
<evidence type="ECO:0000256" key="4">
    <source>
        <dbReference type="PIRSR" id="PIRSR000858-1"/>
    </source>
</evidence>
<dbReference type="PIRSF" id="PIRSF000858">
    <property type="entry name" value="SCOT-t"/>
    <property type="match status" value="1"/>
</dbReference>
<reference evidence="6 7" key="1">
    <citation type="submission" date="2019-01" db="EMBL/GenBank/DDBJ databases">
        <title>Novel species of Cellulomonas.</title>
        <authorList>
            <person name="Liu Q."/>
            <person name="Xin Y.-H."/>
        </authorList>
    </citation>
    <scope>NUCLEOTIDE SEQUENCE [LARGE SCALE GENOMIC DNA]</scope>
    <source>
        <strain evidence="6 7">HLT2-17</strain>
    </source>
</reference>
<dbReference type="InterPro" id="IPR014388">
    <property type="entry name" value="3-oxoacid_CoA-transferase"/>
</dbReference>
<sequence length="542" mass="57148">MIKVKVVTVQEAVEMIPDGACVGVTGFAGAAHAEVITEAVETAFLAQGHPRDLSLVFCAGIGDGKTMGTNHFGHEGLVRRVIGGHWNLAPKLGQLAVDNKIEAYNFPQGTLAQLMRDIAAGKPGTVSKVGLKTFVDPRVEGGKLNAVTTEDMVELIELGGQECLFYKGFKIDVAIIRATSADEKGNLSMEREAVSVESLSMAQAAHNSGGIVIAQVQRIVSAGSLDPKLVKVPGILVDAVVLVKPEQQWQTFVEFYDPSFSGEVRVPVDGLDPMPMDARKIIARRASFELNAGDVVNLGIGMPEGVAMVANEEGTADQITLTVEAGGVGGIPASGINFGASTNVEALLDQPYQFDFYDGGGVDAAFLGLAQMDGSGNINVSKFGPRIAGCGGFINITQNSKKVIFCGTLTAAGLTIDVAEGRVTIVKEGKVKKLVKQVEQITFSGEYAQSVGQPVLYITERAVFELSAAGVVLTEIAPGIDLERDILAQMDFEPIISPTLQIMDSRIFADQAMYLSAAVPGDASDEGDDDDPTEPFDLDAVA</sequence>
<comment type="similarity">
    <text evidence="1 3">Belongs to the 3-oxoacid CoA-transferase family.</text>
</comment>
<dbReference type="InterPro" id="IPR004165">
    <property type="entry name" value="CoA_trans_fam_I"/>
</dbReference>
<dbReference type="PANTHER" id="PTHR43293">
    <property type="entry name" value="ACETATE COA-TRANSFERASE YDIF"/>
    <property type="match status" value="1"/>
</dbReference>
<accession>A0A4Q5MVU2</accession>
<dbReference type="EMBL" id="SDWW01000055">
    <property type="protein sequence ID" value="RYV49742.1"/>
    <property type="molecule type" value="Genomic_DNA"/>
</dbReference>
<organism evidence="6 7">
    <name type="scientific">Pengzhenrongella frigida</name>
    <dbReference type="NCBI Taxonomy" id="1259133"/>
    <lineage>
        <taxon>Bacteria</taxon>
        <taxon>Bacillati</taxon>
        <taxon>Actinomycetota</taxon>
        <taxon>Actinomycetes</taxon>
        <taxon>Micrococcales</taxon>
        <taxon>Pengzhenrongella</taxon>
    </lineage>
</organism>
<comment type="caution">
    <text evidence="6">The sequence shown here is derived from an EMBL/GenBank/DDBJ whole genome shotgun (WGS) entry which is preliminary data.</text>
</comment>
<feature type="active site" description="5-glutamyl coenzyme A thioester intermediate" evidence="4">
    <location>
        <position position="324"/>
    </location>
</feature>
<dbReference type="SMART" id="SM00882">
    <property type="entry name" value="CoA_trans"/>
    <property type="match status" value="2"/>
</dbReference>
<proteinExistence type="inferred from homology"/>
<dbReference type="Gene3D" id="3.40.1080.10">
    <property type="entry name" value="Glutaconate Coenzyme A-transferase"/>
    <property type="match status" value="2"/>
</dbReference>
<dbReference type="SUPFAM" id="SSF100950">
    <property type="entry name" value="NagB/RpiA/CoA transferase-like"/>
    <property type="match status" value="2"/>
</dbReference>
<evidence type="ECO:0000256" key="5">
    <source>
        <dbReference type="SAM" id="MobiDB-lite"/>
    </source>
</evidence>
<evidence type="ECO:0000313" key="7">
    <source>
        <dbReference type="Proteomes" id="UP000293764"/>
    </source>
</evidence>
<evidence type="ECO:0000256" key="2">
    <source>
        <dbReference type="ARBA" id="ARBA00022679"/>
    </source>
</evidence>